<reference evidence="2" key="1">
    <citation type="submission" date="2016-09" db="EMBL/GenBank/DDBJ databases">
        <authorList>
            <person name="Varghese N."/>
            <person name="Submissions S."/>
        </authorList>
    </citation>
    <scope>NUCLEOTIDE SEQUENCE [LARGE SCALE GENOMIC DNA]</scope>
    <source>
        <strain evidence="2">ANC 4422</strain>
    </source>
</reference>
<dbReference type="STRING" id="1219383.SAMN05421733_11176"/>
<dbReference type="OrthoDB" id="9795347at2"/>
<dbReference type="RefSeq" id="WP_092749649.1">
    <property type="nucleotide sequence ID" value="NZ_FMYL01000011.1"/>
</dbReference>
<dbReference type="CDD" id="cd01283">
    <property type="entry name" value="cytidine_deaminase"/>
    <property type="match status" value="1"/>
</dbReference>
<evidence type="ECO:0000313" key="1">
    <source>
        <dbReference type="EMBL" id="SDC19137.1"/>
    </source>
</evidence>
<gene>
    <name evidence="1" type="ORF">SAMN05421733_11176</name>
</gene>
<protein>
    <submittedName>
        <fullName evidence="1">Cytidine deaminase</fullName>
    </submittedName>
</protein>
<dbReference type="GO" id="GO:0003824">
    <property type="term" value="F:catalytic activity"/>
    <property type="evidence" value="ECO:0007669"/>
    <property type="project" value="InterPro"/>
</dbReference>
<dbReference type="SUPFAM" id="SSF53927">
    <property type="entry name" value="Cytidine deaminase-like"/>
    <property type="match status" value="1"/>
</dbReference>
<name>A0A1G6JKC6_9GAMM</name>
<proteinExistence type="predicted"/>
<organism evidence="1 2">
    <name type="scientific">Acinetobacter boissieri</name>
    <dbReference type="NCBI Taxonomy" id="1219383"/>
    <lineage>
        <taxon>Bacteria</taxon>
        <taxon>Pseudomonadati</taxon>
        <taxon>Pseudomonadota</taxon>
        <taxon>Gammaproteobacteria</taxon>
        <taxon>Moraxellales</taxon>
        <taxon>Moraxellaceae</taxon>
        <taxon>Acinetobacter</taxon>
    </lineage>
</organism>
<dbReference type="InterPro" id="IPR016193">
    <property type="entry name" value="Cytidine_deaminase-like"/>
</dbReference>
<dbReference type="AlphaFoldDB" id="A0A1G6JKC6"/>
<evidence type="ECO:0000313" key="2">
    <source>
        <dbReference type="Proteomes" id="UP000242501"/>
    </source>
</evidence>
<dbReference type="NCBIfam" id="NF006155">
    <property type="entry name" value="PRK08298.1"/>
    <property type="match status" value="1"/>
</dbReference>
<dbReference type="EMBL" id="FMYL01000011">
    <property type="protein sequence ID" value="SDC19137.1"/>
    <property type="molecule type" value="Genomic_DNA"/>
</dbReference>
<keyword evidence="2" id="KW-1185">Reference proteome</keyword>
<accession>A0A1G6JKC6</accession>
<dbReference type="Proteomes" id="UP000242501">
    <property type="component" value="Unassembled WGS sequence"/>
</dbReference>
<dbReference type="Gene3D" id="3.40.140.10">
    <property type="entry name" value="Cytidine Deaminase, domain 2"/>
    <property type="match status" value="1"/>
</dbReference>
<sequence length="133" mass="14709">MQQKLLQTALDFMSLRYPQGSGGVAVLATESGKILTSIAPDVKNDALSVCMEMGACLEAHKINEKVTHSLCIYRESEHSQILFLTPCGICQERLAHWGGHVQVAVSTSDNILLFKPLRELMPYHWSIVNGDIL</sequence>